<reference evidence="6 7" key="1">
    <citation type="journal article" date="2024" name="Plant Biotechnol. J.">
        <title>Dendrobium thyrsiflorum genome and its molecular insights into genes involved in important horticultural traits.</title>
        <authorList>
            <person name="Chen B."/>
            <person name="Wang J.Y."/>
            <person name="Zheng P.J."/>
            <person name="Li K.L."/>
            <person name="Liang Y.M."/>
            <person name="Chen X.F."/>
            <person name="Zhang C."/>
            <person name="Zhao X."/>
            <person name="He X."/>
            <person name="Zhang G.Q."/>
            <person name="Liu Z.J."/>
            <person name="Xu Q."/>
        </authorList>
    </citation>
    <scope>NUCLEOTIDE SEQUENCE [LARGE SCALE GENOMIC DNA]</scope>
    <source>
        <strain evidence="6">GZMU011</strain>
    </source>
</reference>
<evidence type="ECO:0000259" key="5">
    <source>
        <dbReference type="PROSITE" id="PS50089"/>
    </source>
</evidence>
<dbReference type="InterPro" id="IPR001841">
    <property type="entry name" value="Znf_RING"/>
</dbReference>
<gene>
    <name evidence="6" type="ORF">M5K25_015240</name>
</gene>
<protein>
    <recommendedName>
        <fullName evidence="5">RING-type domain-containing protein</fullName>
    </recommendedName>
</protein>
<dbReference type="Proteomes" id="UP001552299">
    <property type="component" value="Unassembled WGS sequence"/>
</dbReference>
<dbReference type="GO" id="GO:0008270">
    <property type="term" value="F:zinc ion binding"/>
    <property type="evidence" value="ECO:0007669"/>
    <property type="project" value="UniProtKB-KW"/>
</dbReference>
<dbReference type="Pfam" id="PF13639">
    <property type="entry name" value="zf-RING_2"/>
    <property type="match status" value="1"/>
</dbReference>
<organism evidence="6 7">
    <name type="scientific">Dendrobium thyrsiflorum</name>
    <name type="common">Pinecone-like raceme dendrobium</name>
    <name type="synonym">Orchid</name>
    <dbReference type="NCBI Taxonomy" id="117978"/>
    <lineage>
        <taxon>Eukaryota</taxon>
        <taxon>Viridiplantae</taxon>
        <taxon>Streptophyta</taxon>
        <taxon>Embryophyta</taxon>
        <taxon>Tracheophyta</taxon>
        <taxon>Spermatophyta</taxon>
        <taxon>Magnoliopsida</taxon>
        <taxon>Liliopsida</taxon>
        <taxon>Asparagales</taxon>
        <taxon>Orchidaceae</taxon>
        <taxon>Epidendroideae</taxon>
        <taxon>Malaxideae</taxon>
        <taxon>Dendrobiinae</taxon>
        <taxon>Dendrobium</taxon>
    </lineage>
</organism>
<comment type="caution">
    <text evidence="6">The sequence shown here is derived from an EMBL/GenBank/DDBJ whole genome shotgun (WGS) entry which is preliminary data.</text>
</comment>
<sequence>MAKSLPILVSNILSASFISFIKDAMISTFRAFMASLLVSEELCSEIDCVICLCKIRRAKETAALRCRHAFHMQCLDGWKKKSKGTTCPLCRDNLIDGASSATKNDEGEDGGLIRSNNNIIIISPFAESRSRDLCWIR</sequence>
<proteinExistence type="predicted"/>
<keyword evidence="7" id="KW-1185">Reference proteome</keyword>
<evidence type="ECO:0000313" key="6">
    <source>
        <dbReference type="EMBL" id="KAL0914856.1"/>
    </source>
</evidence>
<keyword evidence="1" id="KW-0479">Metal-binding</keyword>
<feature type="domain" description="RING-type" evidence="5">
    <location>
        <begin position="48"/>
        <end position="91"/>
    </location>
</feature>
<name>A0ABD0UWN8_DENTH</name>
<dbReference type="Gene3D" id="3.30.40.10">
    <property type="entry name" value="Zinc/RING finger domain, C3HC4 (zinc finger)"/>
    <property type="match status" value="1"/>
</dbReference>
<dbReference type="EMBL" id="JANQDX010000012">
    <property type="protein sequence ID" value="KAL0914856.1"/>
    <property type="molecule type" value="Genomic_DNA"/>
</dbReference>
<dbReference type="SUPFAM" id="SSF57850">
    <property type="entry name" value="RING/U-box"/>
    <property type="match status" value="1"/>
</dbReference>
<dbReference type="PROSITE" id="PS50089">
    <property type="entry name" value="ZF_RING_2"/>
    <property type="match status" value="1"/>
</dbReference>
<dbReference type="InterPro" id="IPR013083">
    <property type="entry name" value="Znf_RING/FYVE/PHD"/>
</dbReference>
<evidence type="ECO:0000256" key="4">
    <source>
        <dbReference type="PROSITE-ProRule" id="PRU00175"/>
    </source>
</evidence>
<evidence type="ECO:0000256" key="2">
    <source>
        <dbReference type="ARBA" id="ARBA00022771"/>
    </source>
</evidence>
<keyword evidence="3" id="KW-0862">Zinc</keyword>
<dbReference type="PANTHER" id="PTHR45969:SF55">
    <property type="entry name" value="OS07G0686300 PROTEIN"/>
    <property type="match status" value="1"/>
</dbReference>
<evidence type="ECO:0000256" key="1">
    <source>
        <dbReference type="ARBA" id="ARBA00022723"/>
    </source>
</evidence>
<keyword evidence="2 4" id="KW-0863">Zinc-finger</keyword>
<accession>A0ABD0UWN8</accession>
<evidence type="ECO:0000256" key="3">
    <source>
        <dbReference type="ARBA" id="ARBA00022833"/>
    </source>
</evidence>
<dbReference type="AlphaFoldDB" id="A0ABD0UWN8"/>
<dbReference type="SMART" id="SM00184">
    <property type="entry name" value="RING"/>
    <property type="match status" value="1"/>
</dbReference>
<dbReference type="PANTHER" id="PTHR45969">
    <property type="entry name" value="RING ZINC FINGER PROTEIN-RELATED"/>
    <property type="match status" value="1"/>
</dbReference>
<evidence type="ECO:0000313" key="7">
    <source>
        <dbReference type="Proteomes" id="UP001552299"/>
    </source>
</evidence>